<evidence type="ECO:0000313" key="2">
    <source>
        <dbReference type="Proteomes" id="UP001428341"/>
    </source>
</evidence>
<comment type="caution">
    <text evidence="1">The sequence shown here is derived from an EMBL/GenBank/DDBJ whole genome shotgun (WGS) entry which is preliminary data.</text>
</comment>
<dbReference type="EMBL" id="JBCGBO010000004">
    <property type="protein sequence ID" value="KAK9208127.1"/>
    <property type="molecule type" value="Genomic_DNA"/>
</dbReference>
<protein>
    <submittedName>
        <fullName evidence="1">Uncharacterized protein</fullName>
    </submittedName>
</protein>
<dbReference type="AlphaFoldDB" id="A0AAP0MHE8"/>
<reference evidence="1 2" key="1">
    <citation type="submission" date="2024-05" db="EMBL/GenBank/DDBJ databases">
        <title>Haplotype-resolved chromosome-level genome assembly of Huyou (Citrus changshanensis).</title>
        <authorList>
            <person name="Miao C."/>
            <person name="Chen W."/>
            <person name="Wu Y."/>
            <person name="Wang L."/>
            <person name="Zhao S."/>
            <person name="Grierson D."/>
            <person name="Xu C."/>
            <person name="Chen K."/>
        </authorList>
    </citation>
    <scope>NUCLEOTIDE SEQUENCE [LARGE SCALE GENOMIC DNA]</scope>
    <source>
        <strain evidence="1">01-14</strain>
        <tissue evidence="1">Leaf</tissue>
    </source>
</reference>
<name>A0AAP0MHE8_9ROSI</name>
<organism evidence="1 2">
    <name type="scientific">Citrus x changshan-huyou</name>
    <dbReference type="NCBI Taxonomy" id="2935761"/>
    <lineage>
        <taxon>Eukaryota</taxon>
        <taxon>Viridiplantae</taxon>
        <taxon>Streptophyta</taxon>
        <taxon>Embryophyta</taxon>
        <taxon>Tracheophyta</taxon>
        <taxon>Spermatophyta</taxon>
        <taxon>Magnoliopsida</taxon>
        <taxon>eudicotyledons</taxon>
        <taxon>Gunneridae</taxon>
        <taxon>Pentapetalae</taxon>
        <taxon>rosids</taxon>
        <taxon>malvids</taxon>
        <taxon>Sapindales</taxon>
        <taxon>Rutaceae</taxon>
        <taxon>Aurantioideae</taxon>
        <taxon>Citrus</taxon>
    </lineage>
</organism>
<proteinExistence type="predicted"/>
<evidence type="ECO:0000313" key="1">
    <source>
        <dbReference type="EMBL" id="KAK9208127.1"/>
    </source>
</evidence>
<keyword evidence="2" id="KW-1185">Reference proteome</keyword>
<sequence>MFEIINMVFHYLYTIKQGNPMEKVIGYPIDKKQPCLPSSTQQPVTNGSQAEQKNTKWAITISNNSPNFGSHEENYCDDGSFDLLQGCKQQ</sequence>
<dbReference type="Proteomes" id="UP001428341">
    <property type="component" value="Unassembled WGS sequence"/>
</dbReference>
<accession>A0AAP0MHE8</accession>
<gene>
    <name evidence="1" type="ORF">WN944_000481</name>
</gene>